<sequence length="215" mass="23405">MEGWRDGCRDLEDLLGGLEDQGWCMACGVYGHKVALCPFQDTNYGLEEVSTVLLNQFPKKGDTLILIPKLIPIMIPEKAAKPDLQELLSESFSSSSSSLTPAFSTSFPSSAHAPWQSSDVKSNVGTCQGGELWLEERWQPIGAKGKGKFPGSKNFIVLPPLPKELPVAPLLQRSSCWGPSSELVGGGDVGWPNHFHLIRKICLTSNSFLEPDIPP</sequence>
<keyword evidence="2" id="KW-1185">Reference proteome</keyword>
<evidence type="ECO:0000313" key="2">
    <source>
        <dbReference type="Proteomes" id="UP000289886"/>
    </source>
</evidence>
<dbReference type="Proteomes" id="UP000289886">
    <property type="component" value="Unassembled WGS sequence"/>
</dbReference>
<proteinExistence type="predicted"/>
<protein>
    <submittedName>
        <fullName evidence="1">Uncharacterized protein</fullName>
    </submittedName>
</protein>
<dbReference type="EMBL" id="SCEB01215028">
    <property type="protein sequence ID" value="RXM31700.1"/>
    <property type="molecule type" value="Genomic_DNA"/>
</dbReference>
<name>A0A444U964_ACIRT</name>
<dbReference type="AlphaFoldDB" id="A0A444U964"/>
<gene>
    <name evidence="1" type="ORF">EOD39_6750</name>
</gene>
<organism evidence="1 2">
    <name type="scientific">Acipenser ruthenus</name>
    <name type="common">Sterlet sturgeon</name>
    <dbReference type="NCBI Taxonomy" id="7906"/>
    <lineage>
        <taxon>Eukaryota</taxon>
        <taxon>Metazoa</taxon>
        <taxon>Chordata</taxon>
        <taxon>Craniata</taxon>
        <taxon>Vertebrata</taxon>
        <taxon>Euteleostomi</taxon>
        <taxon>Actinopterygii</taxon>
        <taxon>Chondrostei</taxon>
        <taxon>Acipenseriformes</taxon>
        <taxon>Acipenseridae</taxon>
        <taxon>Acipenser</taxon>
    </lineage>
</organism>
<evidence type="ECO:0000313" key="1">
    <source>
        <dbReference type="EMBL" id="RXM31700.1"/>
    </source>
</evidence>
<reference evidence="1 2" key="1">
    <citation type="submission" date="2019-01" db="EMBL/GenBank/DDBJ databases">
        <title>Draft Genome and Complete Hox-Cluster Characterization of the Sterlet Sturgeon (Acipenser ruthenus).</title>
        <authorList>
            <person name="Wei Q."/>
        </authorList>
    </citation>
    <scope>NUCLEOTIDE SEQUENCE [LARGE SCALE GENOMIC DNA]</scope>
    <source>
        <strain evidence="1">WHYD16114868_AA</strain>
        <tissue evidence="1">Blood</tissue>
    </source>
</reference>
<comment type="caution">
    <text evidence="1">The sequence shown here is derived from an EMBL/GenBank/DDBJ whole genome shotgun (WGS) entry which is preliminary data.</text>
</comment>
<accession>A0A444U964</accession>